<dbReference type="EMBL" id="KV019679">
    <property type="protein sequence ID" value="KZV15638.1"/>
    <property type="molecule type" value="Genomic_DNA"/>
</dbReference>
<keyword evidence="3" id="KW-1185">Reference proteome</keyword>
<feature type="region of interest" description="Disordered" evidence="1">
    <location>
        <begin position="1"/>
        <end position="32"/>
    </location>
</feature>
<gene>
    <name evidence="2" type="ORF">F511_38113</name>
</gene>
<proteinExistence type="predicted"/>
<organism evidence="2 3">
    <name type="scientific">Dorcoceras hygrometricum</name>
    <dbReference type="NCBI Taxonomy" id="472368"/>
    <lineage>
        <taxon>Eukaryota</taxon>
        <taxon>Viridiplantae</taxon>
        <taxon>Streptophyta</taxon>
        <taxon>Embryophyta</taxon>
        <taxon>Tracheophyta</taxon>
        <taxon>Spermatophyta</taxon>
        <taxon>Magnoliopsida</taxon>
        <taxon>eudicotyledons</taxon>
        <taxon>Gunneridae</taxon>
        <taxon>Pentapetalae</taxon>
        <taxon>asterids</taxon>
        <taxon>lamiids</taxon>
        <taxon>Lamiales</taxon>
        <taxon>Gesneriaceae</taxon>
        <taxon>Didymocarpoideae</taxon>
        <taxon>Trichosporeae</taxon>
        <taxon>Loxocarpinae</taxon>
        <taxon>Dorcoceras</taxon>
    </lineage>
</organism>
<dbReference type="AlphaFoldDB" id="A0A2Z7A213"/>
<protein>
    <submittedName>
        <fullName evidence="2">Uncharacterized protein</fullName>
    </submittedName>
</protein>
<feature type="region of interest" description="Disordered" evidence="1">
    <location>
        <begin position="73"/>
        <end position="100"/>
    </location>
</feature>
<evidence type="ECO:0000256" key="1">
    <source>
        <dbReference type="SAM" id="MobiDB-lite"/>
    </source>
</evidence>
<name>A0A2Z7A213_9LAMI</name>
<reference evidence="2 3" key="1">
    <citation type="journal article" date="2015" name="Proc. Natl. Acad. Sci. U.S.A.">
        <title>The resurrection genome of Boea hygrometrica: A blueprint for survival of dehydration.</title>
        <authorList>
            <person name="Xiao L."/>
            <person name="Yang G."/>
            <person name="Zhang L."/>
            <person name="Yang X."/>
            <person name="Zhao S."/>
            <person name="Ji Z."/>
            <person name="Zhou Q."/>
            <person name="Hu M."/>
            <person name="Wang Y."/>
            <person name="Chen M."/>
            <person name="Xu Y."/>
            <person name="Jin H."/>
            <person name="Xiao X."/>
            <person name="Hu G."/>
            <person name="Bao F."/>
            <person name="Hu Y."/>
            <person name="Wan P."/>
            <person name="Li L."/>
            <person name="Deng X."/>
            <person name="Kuang T."/>
            <person name="Xiang C."/>
            <person name="Zhu J.K."/>
            <person name="Oliver M.J."/>
            <person name="He Y."/>
        </authorList>
    </citation>
    <scope>NUCLEOTIDE SEQUENCE [LARGE SCALE GENOMIC DNA]</scope>
    <source>
        <strain evidence="3">cv. XS01</strain>
    </source>
</reference>
<evidence type="ECO:0000313" key="2">
    <source>
        <dbReference type="EMBL" id="KZV15638.1"/>
    </source>
</evidence>
<sequence>MIFLPDPATTTGALWAGPPRGPGGSNKTNRGSNRWLKRENWSLQVDAHAMLCRRNHLLVFAFVLPSPVTNAEALPTGPPPGPYGYNETNHGPNHGLTREN</sequence>
<dbReference type="Proteomes" id="UP000250235">
    <property type="component" value="Unassembled WGS sequence"/>
</dbReference>
<accession>A0A2Z7A213</accession>
<evidence type="ECO:0000313" key="3">
    <source>
        <dbReference type="Proteomes" id="UP000250235"/>
    </source>
</evidence>